<feature type="domain" description="Acyclic terpene utilisation N-terminal" evidence="1">
    <location>
        <begin position="2"/>
        <end position="36"/>
    </location>
</feature>
<dbReference type="RefSeq" id="WP_086202697.1">
    <property type="nucleotide sequence ID" value="NZ_NEGB01000002.1"/>
</dbReference>
<evidence type="ECO:0000259" key="1">
    <source>
        <dbReference type="Pfam" id="PF07287"/>
    </source>
</evidence>
<dbReference type="Proteomes" id="UP000242765">
    <property type="component" value="Unassembled WGS sequence"/>
</dbReference>
<dbReference type="OrthoDB" id="9763456at2"/>
<gene>
    <name evidence="2" type="ORF">B9T28_04150</name>
</gene>
<reference evidence="2 3" key="1">
    <citation type="submission" date="2017-04" db="EMBL/GenBank/DDBJ databases">
        <title>High diversity of culturable Acinetobacter species in natural soil and water ecosystems.</title>
        <authorList>
            <person name="Nemec A."/>
            <person name="Radolfova-Krizova L."/>
        </authorList>
    </citation>
    <scope>NUCLEOTIDE SEQUENCE [LARGE SCALE GENOMIC DNA]</scope>
    <source>
        <strain evidence="2 3">ANC 4999</strain>
    </source>
</reference>
<dbReference type="InterPro" id="IPR010839">
    <property type="entry name" value="AtuA_N"/>
</dbReference>
<dbReference type="AlphaFoldDB" id="A0A1Y3CJY4"/>
<dbReference type="Pfam" id="PF07287">
    <property type="entry name" value="AtuA"/>
    <property type="match status" value="1"/>
</dbReference>
<organism evidence="2 3">
    <name type="scientific">Acinetobacter silvestris</name>
    <dbReference type="NCBI Taxonomy" id="1977882"/>
    <lineage>
        <taxon>Bacteria</taxon>
        <taxon>Pseudomonadati</taxon>
        <taxon>Pseudomonadota</taxon>
        <taxon>Gammaproteobacteria</taxon>
        <taxon>Moraxellales</taxon>
        <taxon>Moraxellaceae</taxon>
        <taxon>Acinetobacter</taxon>
    </lineage>
</organism>
<sequence length="41" mass="4981">MDGSGGFITPTTRKQQLIYELHNPHEYTYPQYHCRFFFSRL</sequence>
<comment type="caution">
    <text evidence="2">The sequence shown here is derived from an EMBL/GenBank/DDBJ whole genome shotgun (WGS) entry which is preliminary data.</text>
</comment>
<protein>
    <recommendedName>
        <fullName evidence="1">Acyclic terpene utilisation N-terminal domain-containing protein</fullName>
    </recommendedName>
</protein>
<dbReference type="EMBL" id="NEGB01000002">
    <property type="protein sequence ID" value="OTG66453.1"/>
    <property type="molecule type" value="Genomic_DNA"/>
</dbReference>
<accession>A0A1Y3CJY4</accession>
<evidence type="ECO:0000313" key="3">
    <source>
        <dbReference type="Proteomes" id="UP000242765"/>
    </source>
</evidence>
<evidence type="ECO:0000313" key="2">
    <source>
        <dbReference type="EMBL" id="OTG66453.1"/>
    </source>
</evidence>
<name>A0A1Y3CJY4_9GAMM</name>
<keyword evidence="3" id="KW-1185">Reference proteome</keyword>
<proteinExistence type="predicted"/>